<sequence>MPQISWGHMPSNHRFENKQKLNSHPSPFFPS</sequence>
<accession>A0A0E9PZU1</accession>
<feature type="region of interest" description="Disordered" evidence="1">
    <location>
        <begin position="1"/>
        <end position="31"/>
    </location>
</feature>
<dbReference type="EMBL" id="GBXM01099199">
    <property type="protein sequence ID" value="JAH09378.1"/>
    <property type="molecule type" value="Transcribed_RNA"/>
</dbReference>
<dbReference type="AlphaFoldDB" id="A0A0E9PZU1"/>
<proteinExistence type="predicted"/>
<organism evidence="2">
    <name type="scientific">Anguilla anguilla</name>
    <name type="common">European freshwater eel</name>
    <name type="synonym">Muraena anguilla</name>
    <dbReference type="NCBI Taxonomy" id="7936"/>
    <lineage>
        <taxon>Eukaryota</taxon>
        <taxon>Metazoa</taxon>
        <taxon>Chordata</taxon>
        <taxon>Craniata</taxon>
        <taxon>Vertebrata</taxon>
        <taxon>Euteleostomi</taxon>
        <taxon>Actinopterygii</taxon>
        <taxon>Neopterygii</taxon>
        <taxon>Teleostei</taxon>
        <taxon>Anguilliformes</taxon>
        <taxon>Anguillidae</taxon>
        <taxon>Anguilla</taxon>
    </lineage>
</organism>
<reference evidence="2" key="1">
    <citation type="submission" date="2014-11" db="EMBL/GenBank/DDBJ databases">
        <authorList>
            <person name="Amaro Gonzalez C."/>
        </authorList>
    </citation>
    <scope>NUCLEOTIDE SEQUENCE</scope>
</reference>
<protein>
    <submittedName>
        <fullName evidence="2">Uncharacterized protein</fullName>
    </submittedName>
</protein>
<name>A0A0E9PZU1_ANGAN</name>
<evidence type="ECO:0000313" key="2">
    <source>
        <dbReference type="EMBL" id="JAH09378.1"/>
    </source>
</evidence>
<reference evidence="2" key="2">
    <citation type="journal article" date="2015" name="Fish Shellfish Immunol.">
        <title>Early steps in the European eel (Anguilla anguilla)-Vibrio vulnificus interaction in the gills: Role of the RtxA13 toxin.</title>
        <authorList>
            <person name="Callol A."/>
            <person name="Pajuelo D."/>
            <person name="Ebbesson L."/>
            <person name="Teles M."/>
            <person name="MacKenzie S."/>
            <person name="Amaro C."/>
        </authorList>
    </citation>
    <scope>NUCLEOTIDE SEQUENCE</scope>
</reference>
<evidence type="ECO:0000256" key="1">
    <source>
        <dbReference type="SAM" id="MobiDB-lite"/>
    </source>
</evidence>